<dbReference type="InterPro" id="IPR046342">
    <property type="entry name" value="CBS_dom_sf"/>
</dbReference>
<dbReference type="OrthoDB" id="449052at2759"/>
<dbReference type="InterPro" id="IPR000644">
    <property type="entry name" value="CBS_dom"/>
</dbReference>
<dbReference type="SUPFAM" id="SSF54631">
    <property type="entry name" value="CBS-domain pair"/>
    <property type="match status" value="2"/>
</dbReference>
<evidence type="ECO:0000313" key="5">
    <source>
        <dbReference type="EMBL" id="KAG2203756.1"/>
    </source>
</evidence>
<evidence type="ECO:0000256" key="2">
    <source>
        <dbReference type="ARBA" id="ARBA00023122"/>
    </source>
</evidence>
<feature type="domain" description="CBS" evidence="4">
    <location>
        <begin position="297"/>
        <end position="356"/>
    </location>
</feature>
<evidence type="ECO:0000259" key="4">
    <source>
        <dbReference type="PROSITE" id="PS51371"/>
    </source>
</evidence>
<proteinExistence type="predicted"/>
<gene>
    <name evidence="5" type="ORF">INT47_012689</name>
</gene>
<dbReference type="PANTHER" id="PTHR13780">
    <property type="entry name" value="AMP-ACTIVATED PROTEIN KINASE, GAMMA REGULATORY SUBUNIT"/>
    <property type="match status" value="1"/>
</dbReference>
<dbReference type="AlphaFoldDB" id="A0A8H7R3K2"/>
<sequence>MAHREGITTETHDWTMVKASSIVKDQKVITIEGSLPVEEACNVLINNNISSAPVYDAQVKEANHSAIIHPRSYVGMFDYGDVIAYILLVLQNMPPPGEDDEEEFLEQREQKPLAGENLTFEIKDIVRRALQGEEIPVKLASDLSQKNPFYSILPEATLLSAVEEFAYGTHRVCVLNPDGSIKGILSQSTVARYIYDNQRHFPDIEIMMNKTLRQLGLGESDVIAVNADSPVLDALSLMSKHGVSSVAVLGHMGIILGNISMTDVKHVMKSYRHQLLWKTCFQFVSLVRTEQGIDDGQDRLPVFDVRLDTTFGFAIAKLLATKSHRVWVLDERERAIGVVSITDVMRAIASSAGVEVKPHRGKSASRNSSP</sequence>
<dbReference type="CDD" id="cd02205">
    <property type="entry name" value="CBS_pair_SF"/>
    <property type="match status" value="2"/>
</dbReference>
<organism evidence="5 6">
    <name type="scientific">Mucor saturninus</name>
    <dbReference type="NCBI Taxonomy" id="64648"/>
    <lineage>
        <taxon>Eukaryota</taxon>
        <taxon>Fungi</taxon>
        <taxon>Fungi incertae sedis</taxon>
        <taxon>Mucoromycota</taxon>
        <taxon>Mucoromycotina</taxon>
        <taxon>Mucoromycetes</taxon>
        <taxon>Mucorales</taxon>
        <taxon>Mucorineae</taxon>
        <taxon>Mucoraceae</taxon>
        <taxon>Mucor</taxon>
    </lineage>
</organism>
<dbReference type="Pfam" id="PF00571">
    <property type="entry name" value="CBS"/>
    <property type="match status" value="4"/>
</dbReference>
<feature type="domain" description="CBS" evidence="4">
    <location>
        <begin position="22"/>
        <end position="95"/>
    </location>
</feature>
<dbReference type="SMART" id="SM00116">
    <property type="entry name" value="CBS"/>
    <property type="match status" value="4"/>
</dbReference>
<keyword evidence="1" id="KW-0677">Repeat</keyword>
<evidence type="ECO:0000256" key="3">
    <source>
        <dbReference type="PROSITE-ProRule" id="PRU00703"/>
    </source>
</evidence>
<accession>A0A8H7R3K2</accession>
<evidence type="ECO:0000256" key="1">
    <source>
        <dbReference type="ARBA" id="ARBA00022737"/>
    </source>
</evidence>
<name>A0A8H7R3K2_9FUNG</name>
<dbReference type="GO" id="GO:0004865">
    <property type="term" value="F:protein serine/threonine phosphatase inhibitor activity"/>
    <property type="evidence" value="ECO:0007669"/>
    <property type="project" value="TreeGrafter"/>
</dbReference>
<keyword evidence="6" id="KW-1185">Reference proteome</keyword>
<keyword evidence="2 3" id="KW-0129">CBS domain</keyword>
<dbReference type="InterPro" id="IPR050511">
    <property type="entry name" value="AMPK_gamma/SDS23_families"/>
</dbReference>
<evidence type="ECO:0000313" key="6">
    <source>
        <dbReference type="Proteomes" id="UP000603453"/>
    </source>
</evidence>
<dbReference type="Proteomes" id="UP000603453">
    <property type="component" value="Unassembled WGS sequence"/>
</dbReference>
<dbReference type="PROSITE" id="PS51371">
    <property type="entry name" value="CBS"/>
    <property type="match status" value="4"/>
</dbReference>
<dbReference type="EMBL" id="JAEPRD010000049">
    <property type="protein sequence ID" value="KAG2203756.1"/>
    <property type="molecule type" value="Genomic_DNA"/>
</dbReference>
<comment type="caution">
    <text evidence="5">The sequence shown here is derived from an EMBL/GenBank/DDBJ whole genome shotgun (WGS) entry which is preliminary data.</text>
</comment>
<protein>
    <recommendedName>
        <fullName evidence="4">CBS domain-containing protein</fullName>
    </recommendedName>
</protein>
<feature type="domain" description="CBS" evidence="4">
    <location>
        <begin position="143"/>
        <end position="204"/>
    </location>
</feature>
<reference evidence="5" key="1">
    <citation type="submission" date="2020-12" db="EMBL/GenBank/DDBJ databases">
        <title>Metabolic potential, ecology and presence of endohyphal bacteria is reflected in genomic diversity of Mucoromycotina.</title>
        <authorList>
            <person name="Muszewska A."/>
            <person name="Okrasinska A."/>
            <person name="Steczkiewicz K."/>
            <person name="Drgas O."/>
            <person name="Orlowska M."/>
            <person name="Perlinska-Lenart U."/>
            <person name="Aleksandrzak-Piekarczyk T."/>
            <person name="Szatraj K."/>
            <person name="Zielenkiewicz U."/>
            <person name="Pilsyk S."/>
            <person name="Malc E."/>
            <person name="Mieczkowski P."/>
            <person name="Kruszewska J.S."/>
            <person name="Biernat P."/>
            <person name="Pawlowska J."/>
        </authorList>
    </citation>
    <scope>NUCLEOTIDE SEQUENCE</scope>
    <source>
        <strain evidence="5">WA0000017839</strain>
    </source>
</reference>
<dbReference type="Gene3D" id="3.10.580.10">
    <property type="entry name" value="CBS-domain"/>
    <property type="match status" value="2"/>
</dbReference>
<dbReference type="GO" id="GO:0042149">
    <property type="term" value="P:cellular response to glucose starvation"/>
    <property type="evidence" value="ECO:0007669"/>
    <property type="project" value="TreeGrafter"/>
</dbReference>
<dbReference type="PANTHER" id="PTHR13780:SF36">
    <property type="entry name" value="CBS DOMAIN-CONTAINING PROTEIN"/>
    <property type="match status" value="1"/>
</dbReference>
<feature type="domain" description="CBS" evidence="4">
    <location>
        <begin position="218"/>
        <end position="275"/>
    </location>
</feature>